<evidence type="ECO:0000256" key="3">
    <source>
        <dbReference type="ARBA" id="ARBA00022448"/>
    </source>
</evidence>
<comment type="similarity">
    <text evidence="2 8">Belongs to the 4-toluene sulfonate uptake permease (TSUP) (TC 2.A.102) family.</text>
</comment>
<feature type="transmembrane region" description="Helical" evidence="8">
    <location>
        <begin position="157"/>
        <end position="178"/>
    </location>
</feature>
<evidence type="ECO:0000313" key="9">
    <source>
        <dbReference type="EMBL" id="AMQ45986.1"/>
    </source>
</evidence>
<sequence length="229" mass="24488">MLCLRGRGRTGFFRLRLYPSGHHVTFVRIAISDYCPRDVCSGNRCRSETLALLWGQVHWRSIRVLVISSIMATPVGAYLLVNIPAEYVKFVLAILIIACCLVMITGYKLQKMPTAMQTAATGAGAGVLNGSLGLGGPPVIVFFLGSPLALEAGRASIVAAFLAMDVAALPAFWALGLFGRESLHLGVMSLPVLVSGVWLGARIAQHVEEAVARKVILVLLMLLALGSFV</sequence>
<reference evidence="9" key="1">
    <citation type="submission" date="2017-07" db="EMBL/GenBank/DDBJ databases">
        <authorList>
            <person name="Zhou D."/>
            <person name="Huang Y."/>
            <person name="Yuan J."/>
            <person name="Huang L."/>
            <person name="Tong Y."/>
        </authorList>
    </citation>
    <scope>NUCLEOTIDE SEQUENCE</scope>
    <source>
        <strain evidence="9">G295</strain>
        <plasmid evidence="9">pNDM-GJ02</plasmid>
    </source>
</reference>
<name>A0A142ECU8_9GAMM</name>
<dbReference type="AlphaFoldDB" id="A0A142ECU8"/>
<keyword evidence="7 8" id="KW-0472">Membrane</keyword>
<evidence type="ECO:0000256" key="7">
    <source>
        <dbReference type="ARBA" id="ARBA00023136"/>
    </source>
</evidence>
<keyword evidence="3" id="KW-0813">Transport</keyword>
<protein>
    <recommendedName>
        <fullName evidence="8">Probable membrane transporter protein</fullName>
    </recommendedName>
</protein>
<feature type="transmembrane region" description="Helical" evidence="8">
    <location>
        <begin position="87"/>
        <end position="107"/>
    </location>
</feature>
<geneLocation type="plasmid" evidence="9">
    <name>pNDM-GJ02</name>
</geneLocation>
<dbReference type="RefSeq" id="WP_228717221.1">
    <property type="nucleotide sequence ID" value="NZ_KT965093.1"/>
</dbReference>
<dbReference type="PANTHER" id="PTHR30269">
    <property type="entry name" value="TRANSMEMBRANE PROTEIN YFCA"/>
    <property type="match status" value="1"/>
</dbReference>
<comment type="subcellular location">
    <subcellularLocation>
        <location evidence="1 8">Cell membrane</location>
        <topology evidence="1 8">Multi-pass membrane protein</topology>
    </subcellularLocation>
</comment>
<evidence type="ECO:0000256" key="8">
    <source>
        <dbReference type="RuleBase" id="RU363041"/>
    </source>
</evidence>
<dbReference type="InterPro" id="IPR052017">
    <property type="entry name" value="TSUP"/>
</dbReference>
<dbReference type="GO" id="GO:0005886">
    <property type="term" value="C:plasma membrane"/>
    <property type="evidence" value="ECO:0007669"/>
    <property type="project" value="UniProtKB-SubCell"/>
</dbReference>
<keyword evidence="6 8" id="KW-1133">Transmembrane helix</keyword>
<dbReference type="PANTHER" id="PTHR30269:SF37">
    <property type="entry name" value="MEMBRANE TRANSPORTER PROTEIN"/>
    <property type="match status" value="1"/>
</dbReference>
<dbReference type="EMBL" id="KT965093">
    <property type="protein sequence ID" value="AMQ45986.1"/>
    <property type="molecule type" value="Genomic_DNA"/>
</dbReference>
<keyword evidence="9" id="KW-0614">Plasmid</keyword>
<accession>A0A142ECU8</accession>
<evidence type="ECO:0000256" key="1">
    <source>
        <dbReference type="ARBA" id="ARBA00004651"/>
    </source>
</evidence>
<proteinExistence type="inferred from homology"/>
<keyword evidence="5 8" id="KW-0812">Transmembrane</keyword>
<dbReference type="InterPro" id="IPR002781">
    <property type="entry name" value="TM_pro_TauE-like"/>
</dbReference>
<dbReference type="Pfam" id="PF01925">
    <property type="entry name" value="TauE"/>
    <property type="match status" value="1"/>
</dbReference>
<feature type="transmembrane region" description="Helical" evidence="8">
    <location>
        <begin position="210"/>
        <end position="228"/>
    </location>
</feature>
<evidence type="ECO:0000256" key="6">
    <source>
        <dbReference type="ARBA" id="ARBA00022989"/>
    </source>
</evidence>
<evidence type="ECO:0000256" key="4">
    <source>
        <dbReference type="ARBA" id="ARBA00022475"/>
    </source>
</evidence>
<evidence type="ECO:0000256" key="5">
    <source>
        <dbReference type="ARBA" id="ARBA00022692"/>
    </source>
</evidence>
<feature type="transmembrane region" description="Helical" evidence="8">
    <location>
        <begin position="62"/>
        <end position="81"/>
    </location>
</feature>
<evidence type="ECO:0000256" key="2">
    <source>
        <dbReference type="ARBA" id="ARBA00009142"/>
    </source>
</evidence>
<keyword evidence="4 8" id="KW-1003">Cell membrane</keyword>
<feature type="transmembrane region" description="Helical" evidence="8">
    <location>
        <begin position="185"/>
        <end position="204"/>
    </location>
</feature>
<organism evidence="9">
    <name type="scientific">Acinetobacter towneri</name>
    <dbReference type="NCBI Taxonomy" id="202956"/>
    <lineage>
        <taxon>Bacteria</taxon>
        <taxon>Pseudomonadati</taxon>
        <taxon>Pseudomonadota</taxon>
        <taxon>Gammaproteobacteria</taxon>
        <taxon>Moraxellales</taxon>
        <taxon>Moraxellaceae</taxon>
        <taxon>Acinetobacter</taxon>
    </lineage>
</organism>
<feature type="transmembrane region" description="Helical" evidence="8">
    <location>
        <begin position="119"/>
        <end position="145"/>
    </location>
</feature>